<dbReference type="NCBIfam" id="TIGR04294">
    <property type="entry name" value="pre_pil_HX9DG"/>
    <property type="match status" value="1"/>
</dbReference>
<gene>
    <name evidence="3" type="ORF">OJF2_01450</name>
</gene>
<dbReference type="InterPro" id="IPR027558">
    <property type="entry name" value="Pre_pil_HX9DG_C"/>
</dbReference>
<evidence type="ECO:0000313" key="3">
    <source>
        <dbReference type="EMBL" id="QEH31680.1"/>
    </source>
</evidence>
<dbReference type="InterPro" id="IPR045584">
    <property type="entry name" value="Pilin-like"/>
</dbReference>
<keyword evidence="1" id="KW-1133">Transmembrane helix</keyword>
<keyword evidence="1" id="KW-0472">Membrane</keyword>
<dbReference type="EMBL" id="CP042997">
    <property type="protein sequence ID" value="QEH31680.1"/>
    <property type="molecule type" value="Genomic_DNA"/>
</dbReference>
<name>A0A5B9VVE8_9BACT</name>
<reference evidence="3 4" key="1">
    <citation type="submission" date="2019-08" db="EMBL/GenBank/DDBJ databases">
        <title>Deep-cultivation of Planctomycetes and their phenomic and genomic characterization uncovers novel biology.</title>
        <authorList>
            <person name="Wiegand S."/>
            <person name="Jogler M."/>
            <person name="Boedeker C."/>
            <person name="Pinto D."/>
            <person name="Vollmers J."/>
            <person name="Rivas-Marin E."/>
            <person name="Kohn T."/>
            <person name="Peeters S.H."/>
            <person name="Heuer A."/>
            <person name="Rast P."/>
            <person name="Oberbeckmann S."/>
            <person name="Bunk B."/>
            <person name="Jeske O."/>
            <person name="Meyerdierks A."/>
            <person name="Storesund J.E."/>
            <person name="Kallscheuer N."/>
            <person name="Luecker S."/>
            <person name="Lage O.M."/>
            <person name="Pohl T."/>
            <person name="Merkel B.J."/>
            <person name="Hornburger P."/>
            <person name="Mueller R.-W."/>
            <person name="Bruemmer F."/>
            <person name="Labrenz M."/>
            <person name="Spormann A.M."/>
            <person name="Op den Camp H."/>
            <person name="Overmann J."/>
            <person name="Amann R."/>
            <person name="Jetten M.S.M."/>
            <person name="Mascher T."/>
            <person name="Medema M.H."/>
            <person name="Devos D.P."/>
            <person name="Kaster A.-K."/>
            <person name="Ovreas L."/>
            <person name="Rohde M."/>
            <person name="Galperin M.Y."/>
            <person name="Jogler C."/>
        </authorList>
    </citation>
    <scope>NUCLEOTIDE SEQUENCE [LARGE SCALE GENOMIC DNA]</scope>
    <source>
        <strain evidence="3 4">OJF2</strain>
    </source>
</reference>
<feature type="transmembrane region" description="Helical" evidence="1">
    <location>
        <begin position="25"/>
        <end position="46"/>
    </location>
</feature>
<dbReference type="NCBIfam" id="TIGR02532">
    <property type="entry name" value="IV_pilin_GFxxxE"/>
    <property type="match status" value="1"/>
</dbReference>
<dbReference type="Proteomes" id="UP000324233">
    <property type="component" value="Chromosome"/>
</dbReference>
<evidence type="ECO:0000256" key="1">
    <source>
        <dbReference type="SAM" id="Phobius"/>
    </source>
</evidence>
<dbReference type="AlphaFoldDB" id="A0A5B9VVE8"/>
<dbReference type="InterPro" id="IPR012902">
    <property type="entry name" value="N_methyl_site"/>
</dbReference>
<dbReference type="PANTHER" id="PTHR30093:SF2">
    <property type="entry name" value="TYPE II SECRETION SYSTEM PROTEIN H"/>
    <property type="match status" value="1"/>
</dbReference>
<sequence>MSEHFEYAPEFGWIRRRTPKRGLNLVEVLVVVGLLGIVAGLLMPAVCTNCVTTRRGQCANNLRNIAVALVQYEQRYGAFPPAYTTDRDGRPLHSWRTLILPYLDQPDLYESIDLSKPWDDPVNTKAFATWVSPYHCPSSGAPENTTTYLANAAEGGLLMPDKPRRLAEVTDRLASTLMMIEVDEGHAVPWMAPTDADEALILGLTPGSKLPHPKGMNAAFVDGSVRYLEATTPPEGRRAMISIAGHDGPTEDPF</sequence>
<feature type="domain" description="DUF1559" evidence="2">
    <location>
        <begin position="53"/>
        <end position="148"/>
    </location>
</feature>
<dbReference type="Pfam" id="PF07596">
    <property type="entry name" value="SBP_bac_10"/>
    <property type="match status" value="1"/>
</dbReference>
<dbReference type="InterPro" id="IPR011453">
    <property type="entry name" value="DUF1559"/>
</dbReference>
<accession>A0A5B9VVE8</accession>
<dbReference type="PANTHER" id="PTHR30093">
    <property type="entry name" value="GENERAL SECRETION PATHWAY PROTEIN G"/>
    <property type="match status" value="1"/>
</dbReference>
<organism evidence="3 4">
    <name type="scientific">Aquisphaera giovannonii</name>
    <dbReference type="NCBI Taxonomy" id="406548"/>
    <lineage>
        <taxon>Bacteria</taxon>
        <taxon>Pseudomonadati</taxon>
        <taxon>Planctomycetota</taxon>
        <taxon>Planctomycetia</taxon>
        <taxon>Isosphaerales</taxon>
        <taxon>Isosphaeraceae</taxon>
        <taxon>Aquisphaera</taxon>
    </lineage>
</organism>
<protein>
    <recommendedName>
        <fullName evidence="2">DUF1559 domain-containing protein</fullName>
    </recommendedName>
</protein>
<evidence type="ECO:0000259" key="2">
    <source>
        <dbReference type="Pfam" id="PF07596"/>
    </source>
</evidence>
<proteinExistence type="predicted"/>
<evidence type="ECO:0000313" key="4">
    <source>
        <dbReference type="Proteomes" id="UP000324233"/>
    </source>
</evidence>
<keyword evidence="4" id="KW-1185">Reference proteome</keyword>
<dbReference type="KEGG" id="agv:OJF2_01450"/>
<dbReference type="SUPFAM" id="SSF54523">
    <property type="entry name" value="Pili subunits"/>
    <property type="match status" value="1"/>
</dbReference>
<keyword evidence="1" id="KW-0812">Transmembrane</keyword>
<dbReference type="RefSeq" id="WP_168221510.1">
    <property type="nucleotide sequence ID" value="NZ_CP042997.1"/>
</dbReference>
<dbReference type="Gene3D" id="3.30.700.10">
    <property type="entry name" value="Glycoprotein, Type 4 Pilin"/>
    <property type="match status" value="1"/>
</dbReference>